<feature type="region of interest" description="Disordered" evidence="1">
    <location>
        <begin position="1"/>
        <end position="43"/>
    </location>
</feature>
<comment type="caution">
    <text evidence="2">The sequence shown here is derived from an EMBL/GenBank/DDBJ whole genome shotgun (WGS) entry which is preliminary data.</text>
</comment>
<sequence length="43" mass="4848">MKTPSERFDFCPRLRRAVDRSRSAGGRGAGPEMGRKRPRKESG</sequence>
<dbReference type="EMBL" id="PEBV01000089">
    <property type="protein sequence ID" value="PTQ50736.1"/>
    <property type="molecule type" value="Genomic_DNA"/>
</dbReference>
<dbReference type="AlphaFoldDB" id="A0A2T5G3H0"/>
<organism evidence="2 3">
    <name type="scientific">Hydrogenibacillus schlegelii</name>
    <name type="common">Bacillus schlegelii</name>
    <dbReference type="NCBI Taxonomy" id="1484"/>
    <lineage>
        <taxon>Bacteria</taxon>
        <taxon>Bacillati</taxon>
        <taxon>Bacillota</taxon>
        <taxon>Bacilli</taxon>
        <taxon>Bacillales</taxon>
        <taxon>Bacillales Family X. Incertae Sedis</taxon>
        <taxon>Hydrogenibacillus</taxon>
    </lineage>
</organism>
<evidence type="ECO:0000313" key="2">
    <source>
        <dbReference type="EMBL" id="PTQ50736.1"/>
    </source>
</evidence>
<reference evidence="2 3" key="1">
    <citation type="submission" date="2017-08" db="EMBL/GenBank/DDBJ databases">
        <title>Burning lignite coal seam in the remote Altai Mountains harbors a hydrogen-driven thermophilic microbial community.</title>
        <authorList>
            <person name="Kadnikov V.V."/>
            <person name="Mardanov A.V."/>
            <person name="Ivasenko D."/>
            <person name="Beletsky A.V."/>
            <person name="Karnachuk O.V."/>
            <person name="Ravin N.V."/>
        </authorList>
    </citation>
    <scope>NUCLEOTIDE SEQUENCE [LARGE SCALE GENOMIC DNA]</scope>
    <source>
        <strain evidence="2">AL33</strain>
    </source>
</reference>
<evidence type="ECO:0000313" key="3">
    <source>
        <dbReference type="Proteomes" id="UP000244180"/>
    </source>
</evidence>
<name>A0A2T5G3H0_HYDSH</name>
<gene>
    <name evidence="2" type="ORF">HSCHL_0435</name>
</gene>
<accession>A0A2T5G3H0</accession>
<feature type="compositionally biased region" description="Basic and acidic residues" evidence="1">
    <location>
        <begin position="1"/>
        <end position="22"/>
    </location>
</feature>
<proteinExistence type="predicted"/>
<evidence type="ECO:0000256" key="1">
    <source>
        <dbReference type="SAM" id="MobiDB-lite"/>
    </source>
</evidence>
<protein>
    <submittedName>
        <fullName evidence="2">Uncharacterized protein</fullName>
    </submittedName>
</protein>
<dbReference type="Proteomes" id="UP000244180">
    <property type="component" value="Unassembled WGS sequence"/>
</dbReference>